<dbReference type="GO" id="GO:0005886">
    <property type="term" value="C:plasma membrane"/>
    <property type="evidence" value="ECO:0007669"/>
    <property type="project" value="UniProtKB-SubCell"/>
</dbReference>
<feature type="transmembrane region" description="Helical" evidence="12">
    <location>
        <begin position="446"/>
        <end position="464"/>
    </location>
</feature>
<keyword evidence="11 12" id="KW-0472">Membrane</keyword>
<evidence type="ECO:0000256" key="8">
    <source>
        <dbReference type="ARBA" id="ARBA00022958"/>
    </source>
</evidence>
<dbReference type="PANTHER" id="PTHR30540:SF79">
    <property type="entry name" value="LOW AFFINITY POTASSIUM TRANSPORT SYSTEM PROTEIN KUP"/>
    <property type="match status" value="1"/>
</dbReference>
<dbReference type="InterPro" id="IPR053951">
    <property type="entry name" value="K_trans_N"/>
</dbReference>
<evidence type="ECO:0000256" key="10">
    <source>
        <dbReference type="ARBA" id="ARBA00023065"/>
    </source>
</evidence>
<keyword evidence="9 12" id="KW-1133">Transmembrane helix</keyword>
<comment type="catalytic activity">
    <reaction evidence="12">
        <text>K(+)(in) + H(+)(in) = K(+)(out) + H(+)(out)</text>
        <dbReference type="Rhea" id="RHEA:28490"/>
        <dbReference type="ChEBI" id="CHEBI:15378"/>
        <dbReference type="ChEBI" id="CHEBI:29103"/>
    </reaction>
</comment>
<evidence type="ECO:0000256" key="4">
    <source>
        <dbReference type="ARBA" id="ARBA00022475"/>
    </source>
</evidence>
<feature type="transmembrane region" description="Helical" evidence="12">
    <location>
        <begin position="196"/>
        <end position="216"/>
    </location>
</feature>
<evidence type="ECO:0000256" key="2">
    <source>
        <dbReference type="ARBA" id="ARBA00007019"/>
    </source>
</evidence>
<keyword evidence="5 12" id="KW-0633">Potassium transport</keyword>
<feature type="region of interest" description="Disordered" evidence="13">
    <location>
        <begin position="1"/>
        <end position="25"/>
    </location>
</feature>
<dbReference type="Pfam" id="PF02705">
    <property type="entry name" value="K_trans"/>
    <property type="match status" value="1"/>
</dbReference>
<feature type="transmembrane region" description="Helical" evidence="12">
    <location>
        <begin position="272"/>
        <end position="294"/>
    </location>
</feature>
<feature type="transmembrane region" description="Helical" evidence="12">
    <location>
        <begin position="34"/>
        <end position="55"/>
    </location>
</feature>
<dbReference type="InterPro" id="IPR003855">
    <property type="entry name" value="K+_transporter"/>
</dbReference>
<evidence type="ECO:0000259" key="14">
    <source>
        <dbReference type="Pfam" id="PF02705"/>
    </source>
</evidence>
<dbReference type="Proteomes" id="UP000482155">
    <property type="component" value="Unassembled WGS sequence"/>
</dbReference>
<keyword evidence="10 12" id="KW-0406">Ion transport</keyword>
<dbReference type="Pfam" id="PF22776">
    <property type="entry name" value="K_trans_C"/>
    <property type="match status" value="1"/>
</dbReference>
<sequence>MQSLSAMSTSSSLHSPADPAASHDAGASHARTGIAALTLAAIGVVYGDIGTSPLYTLKEVFSPEHGLMLDEANLLGVLSLILWGLTIIVSLKYVSLILRADNRGEGGIMALVALALSTVGTKSRWHFPLAIVGLIGAALFFGDGVITPAISVLSAIEGLEVATPAFKPYVAPLTVGVLVGLYAVQSKGTAGIGKWFGPVMLVWFAALAAMGLVNIAGHPDVLRALNPLHAARFLLANGWVAFLALGAVVLAFTGAEALYADMGHFGKKPIRVAWFAIVFPGLALSYLGQGALLLANPQAVSNPFYQQLGPWSVYPLVALSTIATVIASQATISGTFSIVQQAIALGYLPRMRIVYTSESEMGQIYVPFVNWLQLVAVVLAVLGFGSSSNLASAYGIAVTATMLMTTVLTFFVVRHRWKYHAAIAWLATAFFLAIDFAFFSANTLKILHGGWFPLVLGAAAMLLMTTWKEGRRLVADNLRRHMVPLQDFLDSLFMGEPARVSGTAVFFRAVADGVPHAMLHNLMHNKVLHERTIFLTIRNEAIPHVPPDQRVKVENLGHDCYQVDVHFGFMDEQDIPAALAQCGGFDPALAPMETSYFIARQTVIPRVGSGMALWRETLFATLSRNARDAADYYRIPANRVIELGTQVEI</sequence>
<dbReference type="EMBL" id="JAAIVB010000078">
    <property type="protein sequence ID" value="NEX64152.1"/>
    <property type="molecule type" value="Genomic_DNA"/>
</dbReference>
<feature type="transmembrane region" description="Helical" evidence="12">
    <location>
        <begin position="314"/>
        <end position="343"/>
    </location>
</feature>
<dbReference type="AlphaFoldDB" id="A0A6B3SYY5"/>
<name>A0A6B3SYY5_9BURK</name>
<comment type="caution">
    <text evidence="16">The sequence shown here is derived from an EMBL/GenBank/DDBJ whole genome shotgun (WGS) entry which is preliminary data.</text>
</comment>
<evidence type="ECO:0000256" key="3">
    <source>
        <dbReference type="ARBA" id="ARBA00022448"/>
    </source>
</evidence>
<keyword evidence="3 12" id="KW-0813">Transport</keyword>
<evidence type="ECO:0000256" key="1">
    <source>
        <dbReference type="ARBA" id="ARBA00004141"/>
    </source>
</evidence>
<keyword evidence="6 12" id="KW-0812">Transmembrane</keyword>
<keyword evidence="7 12" id="KW-0769">Symport</keyword>
<dbReference type="GO" id="GO:0015079">
    <property type="term" value="F:potassium ion transmembrane transporter activity"/>
    <property type="evidence" value="ECO:0007669"/>
    <property type="project" value="UniProtKB-UniRule"/>
</dbReference>
<accession>A0A6B3SYY5</accession>
<evidence type="ECO:0000256" key="6">
    <source>
        <dbReference type="ARBA" id="ARBA00022692"/>
    </source>
</evidence>
<evidence type="ECO:0000256" key="9">
    <source>
        <dbReference type="ARBA" id="ARBA00022989"/>
    </source>
</evidence>
<keyword evidence="8 12" id="KW-0630">Potassium</keyword>
<feature type="transmembrane region" description="Helical" evidence="12">
    <location>
        <begin position="364"/>
        <end position="385"/>
    </location>
</feature>
<dbReference type="InterPro" id="IPR053952">
    <property type="entry name" value="K_trans_C"/>
</dbReference>
<comment type="subcellular location">
    <subcellularLocation>
        <location evidence="12">Cell membrane</location>
        <topology evidence="12">Multi-pass membrane protein</topology>
    </subcellularLocation>
    <subcellularLocation>
        <location evidence="1">Membrane</location>
        <topology evidence="1">Multi-pass membrane protein</topology>
    </subcellularLocation>
</comment>
<reference evidence="16 17" key="1">
    <citation type="submission" date="2020-02" db="EMBL/GenBank/DDBJ databases">
        <authorList>
            <person name="Kim M.K."/>
        </authorList>
    </citation>
    <scope>NUCLEOTIDE SEQUENCE [LARGE SCALE GENOMIC DNA]</scope>
    <source>
        <strain evidence="16 17">17J57-3</strain>
    </source>
</reference>
<feature type="transmembrane region" description="Helical" evidence="12">
    <location>
        <begin position="391"/>
        <end position="412"/>
    </location>
</feature>
<dbReference type="HAMAP" id="MF_01522">
    <property type="entry name" value="Kup"/>
    <property type="match status" value="1"/>
</dbReference>
<keyword evidence="17" id="KW-1185">Reference proteome</keyword>
<feature type="compositionally biased region" description="Low complexity" evidence="13">
    <location>
        <begin position="1"/>
        <end position="15"/>
    </location>
</feature>
<evidence type="ECO:0000256" key="13">
    <source>
        <dbReference type="SAM" id="MobiDB-lite"/>
    </source>
</evidence>
<organism evidence="16 17">
    <name type="scientific">Noviherbaspirillum galbum</name>
    <dbReference type="NCBI Taxonomy" id="2709383"/>
    <lineage>
        <taxon>Bacteria</taxon>
        <taxon>Pseudomonadati</taxon>
        <taxon>Pseudomonadota</taxon>
        <taxon>Betaproteobacteria</taxon>
        <taxon>Burkholderiales</taxon>
        <taxon>Oxalobacteraceae</taxon>
        <taxon>Noviherbaspirillum</taxon>
    </lineage>
</organism>
<proteinExistence type="inferred from homology"/>
<evidence type="ECO:0000256" key="11">
    <source>
        <dbReference type="ARBA" id="ARBA00023136"/>
    </source>
</evidence>
<dbReference type="InterPro" id="IPR023051">
    <property type="entry name" value="Kup"/>
</dbReference>
<feature type="domain" description="K+ potassium transporter C-terminal" evidence="15">
    <location>
        <begin position="501"/>
        <end position="649"/>
    </location>
</feature>
<gene>
    <name evidence="12" type="primary">kup</name>
    <name evidence="16" type="ORF">G3574_23980</name>
</gene>
<evidence type="ECO:0000256" key="7">
    <source>
        <dbReference type="ARBA" id="ARBA00022847"/>
    </source>
</evidence>
<comment type="function">
    <text evidence="12">Transport of potassium into the cell. Likely operates as a K(+):H(+) symporter.</text>
</comment>
<evidence type="ECO:0000259" key="15">
    <source>
        <dbReference type="Pfam" id="PF22776"/>
    </source>
</evidence>
<feature type="transmembrane region" description="Helical" evidence="12">
    <location>
        <begin position="419"/>
        <end position="440"/>
    </location>
</feature>
<evidence type="ECO:0000256" key="5">
    <source>
        <dbReference type="ARBA" id="ARBA00022538"/>
    </source>
</evidence>
<evidence type="ECO:0000256" key="12">
    <source>
        <dbReference type="HAMAP-Rule" id="MF_01522"/>
    </source>
</evidence>
<feature type="transmembrane region" description="Helical" evidence="12">
    <location>
        <begin position="75"/>
        <end position="94"/>
    </location>
</feature>
<feature type="domain" description="K+ potassium transporter integral membrane" evidence="14">
    <location>
        <begin position="37"/>
        <end position="490"/>
    </location>
</feature>
<dbReference type="GO" id="GO:0015293">
    <property type="term" value="F:symporter activity"/>
    <property type="evidence" value="ECO:0007669"/>
    <property type="project" value="UniProtKB-UniRule"/>
</dbReference>
<evidence type="ECO:0000313" key="17">
    <source>
        <dbReference type="Proteomes" id="UP000482155"/>
    </source>
</evidence>
<evidence type="ECO:0000313" key="16">
    <source>
        <dbReference type="EMBL" id="NEX64152.1"/>
    </source>
</evidence>
<protein>
    <recommendedName>
        <fullName evidence="12">Probable potassium transport system protein Kup</fullName>
    </recommendedName>
</protein>
<comment type="similarity">
    <text evidence="2 12">Belongs to the HAK/KUP transporter (TC 2.A.72) family.</text>
</comment>
<feature type="transmembrane region" description="Helical" evidence="12">
    <location>
        <begin position="127"/>
        <end position="146"/>
    </location>
</feature>
<dbReference type="PANTHER" id="PTHR30540">
    <property type="entry name" value="OSMOTIC STRESS POTASSIUM TRANSPORTER"/>
    <property type="match status" value="1"/>
</dbReference>
<feature type="transmembrane region" description="Helical" evidence="12">
    <location>
        <begin position="236"/>
        <end position="260"/>
    </location>
</feature>
<keyword evidence="4 12" id="KW-1003">Cell membrane</keyword>
<feature type="transmembrane region" description="Helical" evidence="12">
    <location>
        <begin position="166"/>
        <end position="184"/>
    </location>
</feature>